<evidence type="ECO:0000256" key="6">
    <source>
        <dbReference type="RuleBase" id="RU361133"/>
    </source>
</evidence>
<dbReference type="SUPFAM" id="SSF47473">
    <property type="entry name" value="EF-hand"/>
    <property type="match status" value="1"/>
</dbReference>
<feature type="compositionally biased region" description="Low complexity" evidence="7">
    <location>
        <begin position="548"/>
        <end position="559"/>
    </location>
</feature>
<dbReference type="InterPro" id="IPR002048">
    <property type="entry name" value="EF_hand_dom"/>
</dbReference>
<feature type="region of interest" description="Disordered" evidence="7">
    <location>
        <begin position="525"/>
        <end position="575"/>
    </location>
</feature>
<dbReference type="Pfam" id="PF16457">
    <property type="entry name" value="PH_12"/>
    <property type="match status" value="1"/>
</dbReference>
<dbReference type="Gene3D" id="3.20.20.190">
    <property type="entry name" value="Phosphatidylinositol (PI) phosphodiesterase"/>
    <property type="match status" value="1"/>
</dbReference>
<dbReference type="PROSITE" id="PS50008">
    <property type="entry name" value="PIPLC_Y_DOMAIN"/>
    <property type="match status" value="1"/>
</dbReference>
<dbReference type="Pfam" id="PF00387">
    <property type="entry name" value="PI-PLC-Y"/>
    <property type="match status" value="1"/>
</dbReference>
<dbReference type="GO" id="GO:0048015">
    <property type="term" value="P:phosphatidylinositol-mediated signaling"/>
    <property type="evidence" value="ECO:0007669"/>
    <property type="project" value="TreeGrafter"/>
</dbReference>
<dbReference type="InterPro" id="IPR017946">
    <property type="entry name" value="PLC-like_Pdiesterase_TIM-brl"/>
</dbReference>
<dbReference type="InterPro" id="IPR000909">
    <property type="entry name" value="PLipase_C_PInositol-sp_X_dom"/>
</dbReference>
<comment type="catalytic activity">
    <reaction evidence="6">
        <text>a 1,2-diacyl-sn-glycero-3-phospho-(1D-myo-inositol-4,5-bisphosphate) + H2O = 1D-myo-inositol 1,4,5-trisphosphate + a 1,2-diacyl-sn-glycerol + H(+)</text>
        <dbReference type="Rhea" id="RHEA:33179"/>
        <dbReference type="ChEBI" id="CHEBI:15377"/>
        <dbReference type="ChEBI" id="CHEBI:15378"/>
        <dbReference type="ChEBI" id="CHEBI:17815"/>
        <dbReference type="ChEBI" id="CHEBI:58456"/>
        <dbReference type="ChEBI" id="CHEBI:203600"/>
        <dbReference type="EC" id="3.1.4.11"/>
    </reaction>
</comment>
<dbReference type="PANTHER" id="PTHR10336">
    <property type="entry name" value="PHOSPHOINOSITIDE-SPECIFIC PHOSPHOLIPASE C FAMILY PROTEIN"/>
    <property type="match status" value="1"/>
</dbReference>
<dbReference type="InterPro" id="IPR001192">
    <property type="entry name" value="PI-PLC_fam"/>
</dbReference>
<dbReference type="CDD" id="cd08558">
    <property type="entry name" value="PI-PLCc_eukaryota"/>
    <property type="match status" value="1"/>
</dbReference>
<accession>A0A507CBT7</accession>
<evidence type="ECO:0000313" key="11">
    <source>
        <dbReference type="EMBL" id="TPX35466.1"/>
    </source>
</evidence>
<dbReference type="STRING" id="1806994.A0A507CBT7"/>
<dbReference type="GeneID" id="42003277"/>
<sequence length="957" mass="106360">MELQGRQMTNNTSTGISVDTDTTQYSSSMPIQVPAIPTPANDALPSSSSVTSTSSLAIGSSALPISTLSSSSPSNSLVNTPPVNPQHLQNILVWGTRMIKYPSKTSSRPEERLIKVDLKPVLQISWESKKKKPSLSTMELHAIKEIRMGQNTRAFEIHGKKPEYENRAFTIIYSVGGTYKMLNLVAPSPEACTLWVFGLHMLLANANMRDFGPAELEQTVAGWLGKVWIQADIRGTGKLDLDEVTNLMKKLNIQLSKTEVKSTFKLAGINKMGYLTFDHFEKLYRVLRFRPEIAELFSTFAISDARGMTSSEFKHFVYNVQQCNWNEERYNEIFRKFTPQHTETMDIDHFSAFLVSSNNSIFRKQHTEVYQDMNQSLCNYFINSSHNTQVYLLGDQLAGESSVEAYIRALQNGCRCVELDCWDGPNGQPIIYHGRTLTSRLLFKDVVEAIAKYAFVASSYPLIMSFEMHCSVDQQDHMARILRETFGEALILKPLSEAESELPSPVALMGKVLIKGKSLAFENPLFPLDDDRDEETEDEDSFEASGTSSPPDISPESSPARLRMPNRRKQTYNSAASVLEIPSTITESIKRRSSQEDLAIVTGGVANKRKLSPKTPRKRPLAKSLADMIIYCKARRFVGLQAAMEAFRYDNMCSLSEGKAMPLVKTQRAEFVDYNRKHLSRVYPAPIRITSSNPDPMPLWYSGCQMVALNYQTFDKGLQLNRAMFAVNGRCGYVLKPTWMHASAKTKPDRTPIQLIVQIISGQQLPRAKDAITTTREVVDPLVEVEVCGSDSDSVKYKTRAISSNGLNPIWKETFKFNLHDPDLAFLRFHVYNSDAKLISDTIGAYAVAIQSLEQGIRIRQIRSPISSGTLSPIPAQAVESSSAALIVNGDSASLSTTISEISSTYKSPSSDSSITPFVINGEVVNRVPIDGIGVKGGSLAEEVLASQQHLASQTTM</sequence>
<evidence type="ECO:0000256" key="5">
    <source>
        <dbReference type="ARBA" id="ARBA00023224"/>
    </source>
</evidence>
<keyword evidence="4 6" id="KW-0443">Lipid metabolism</keyword>
<evidence type="ECO:0000313" key="12">
    <source>
        <dbReference type="Proteomes" id="UP000319731"/>
    </source>
</evidence>
<keyword evidence="3 6" id="KW-0442">Lipid degradation</keyword>
<dbReference type="AlphaFoldDB" id="A0A507CBT7"/>
<dbReference type="SUPFAM" id="SSF51695">
    <property type="entry name" value="PLC-like phosphodiesterases"/>
    <property type="match status" value="1"/>
</dbReference>
<proteinExistence type="predicted"/>
<dbReference type="Proteomes" id="UP000319731">
    <property type="component" value="Unassembled WGS sequence"/>
</dbReference>
<dbReference type="Pfam" id="PF00168">
    <property type="entry name" value="C2"/>
    <property type="match status" value="1"/>
</dbReference>
<dbReference type="Gene3D" id="2.60.40.150">
    <property type="entry name" value="C2 domain"/>
    <property type="match status" value="1"/>
</dbReference>
<dbReference type="Pfam" id="PF13499">
    <property type="entry name" value="EF-hand_7"/>
    <property type="match status" value="1"/>
</dbReference>
<keyword evidence="12" id="KW-1185">Reference proteome</keyword>
<dbReference type="Gene3D" id="2.30.29.30">
    <property type="entry name" value="Pleckstrin-homology domain (PH domain)/Phosphotyrosine-binding domain (PTB)"/>
    <property type="match status" value="1"/>
</dbReference>
<dbReference type="PROSITE" id="PS50004">
    <property type="entry name" value="C2"/>
    <property type="match status" value="1"/>
</dbReference>
<feature type="domain" description="PI-PLC Y-box" evidence="9">
    <location>
        <begin position="625"/>
        <end position="740"/>
    </location>
</feature>
<dbReference type="SMART" id="SM00148">
    <property type="entry name" value="PLCXc"/>
    <property type="match status" value="1"/>
</dbReference>
<dbReference type="Gene3D" id="1.10.238.10">
    <property type="entry name" value="EF-hand"/>
    <property type="match status" value="2"/>
</dbReference>
<dbReference type="PROSITE" id="PS50222">
    <property type="entry name" value="EF_HAND_2"/>
    <property type="match status" value="1"/>
</dbReference>
<dbReference type="CDD" id="cd00275">
    <property type="entry name" value="C2_PLC_like"/>
    <property type="match status" value="1"/>
</dbReference>
<dbReference type="SMART" id="SM00239">
    <property type="entry name" value="C2"/>
    <property type="match status" value="1"/>
</dbReference>
<dbReference type="InterPro" id="IPR011992">
    <property type="entry name" value="EF-hand-dom_pair"/>
</dbReference>
<reference evidence="11 12" key="1">
    <citation type="journal article" date="2019" name="Sci. Rep.">
        <title>Comparative genomics of chytrid fungi reveal insights into the obligate biotrophic and pathogenic lifestyle of Synchytrium endobioticum.</title>
        <authorList>
            <person name="van de Vossenberg B.T.L.H."/>
            <person name="Warris S."/>
            <person name="Nguyen H.D.T."/>
            <person name="van Gent-Pelzer M.P.E."/>
            <person name="Joly D.L."/>
            <person name="van de Geest H.C."/>
            <person name="Bonants P.J.M."/>
            <person name="Smith D.S."/>
            <person name="Levesque C.A."/>
            <person name="van der Lee T.A.J."/>
        </authorList>
    </citation>
    <scope>NUCLEOTIDE SEQUENCE [LARGE SCALE GENOMIC DNA]</scope>
    <source>
        <strain evidence="11 12">JEL517</strain>
    </source>
</reference>
<gene>
    <name evidence="11" type="primary">PLC1</name>
    <name evidence="11" type="ORF">SmJEL517_g02052</name>
</gene>
<dbReference type="EC" id="3.1.4.11" evidence="1 6"/>
<dbReference type="PANTHER" id="PTHR10336:SF36">
    <property type="entry name" value="1-PHOSPHATIDYLINOSITOL 4,5-BISPHOSPHATE PHOSPHODIESTERASE BETA-4"/>
    <property type="match status" value="1"/>
</dbReference>
<dbReference type="SUPFAM" id="SSF49562">
    <property type="entry name" value="C2 domain (Calcium/lipid-binding domain, CaLB)"/>
    <property type="match status" value="1"/>
</dbReference>
<dbReference type="OrthoDB" id="269822at2759"/>
<organism evidence="11 12">
    <name type="scientific">Synchytrium microbalum</name>
    <dbReference type="NCBI Taxonomy" id="1806994"/>
    <lineage>
        <taxon>Eukaryota</taxon>
        <taxon>Fungi</taxon>
        <taxon>Fungi incertae sedis</taxon>
        <taxon>Chytridiomycota</taxon>
        <taxon>Chytridiomycota incertae sedis</taxon>
        <taxon>Chytridiomycetes</taxon>
        <taxon>Synchytriales</taxon>
        <taxon>Synchytriaceae</taxon>
        <taxon>Synchytrium</taxon>
    </lineage>
</organism>
<keyword evidence="5" id="KW-0807">Transducer</keyword>
<dbReference type="InterPro" id="IPR035892">
    <property type="entry name" value="C2_domain_sf"/>
</dbReference>
<dbReference type="InterPro" id="IPR000008">
    <property type="entry name" value="C2_dom"/>
</dbReference>
<dbReference type="PRINTS" id="PR00390">
    <property type="entry name" value="PHPHLIPASEC"/>
</dbReference>
<dbReference type="SMART" id="SM00149">
    <property type="entry name" value="PLCYc"/>
    <property type="match status" value="1"/>
</dbReference>
<dbReference type="GO" id="GO:0004435">
    <property type="term" value="F:phosphatidylinositol-4,5-bisphosphate phospholipase C activity"/>
    <property type="evidence" value="ECO:0007669"/>
    <property type="project" value="UniProtKB-EC"/>
</dbReference>
<feature type="domain" description="C2" evidence="8">
    <location>
        <begin position="736"/>
        <end position="863"/>
    </location>
</feature>
<evidence type="ECO:0000259" key="9">
    <source>
        <dbReference type="PROSITE" id="PS50008"/>
    </source>
</evidence>
<comment type="caution">
    <text evidence="11">The sequence shown here is derived from an EMBL/GenBank/DDBJ whole genome shotgun (WGS) entry which is preliminary data.</text>
</comment>
<dbReference type="EMBL" id="QEAO01000008">
    <property type="protein sequence ID" value="TPX35466.1"/>
    <property type="molecule type" value="Genomic_DNA"/>
</dbReference>
<name>A0A507CBT7_9FUNG</name>
<evidence type="ECO:0000256" key="1">
    <source>
        <dbReference type="ARBA" id="ARBA00012368"/>
    </source>
</evidence>
<dbReference type="InterPro" id="IPR001849">
    <property type="entry name" value="PH_domain"/>
</dbReference>
<evidence type="ECO:0000259" key="8">
    <source>
        <dbReference type="PROSITE" id="PS50004"/>
    </source>
</evidence>
<feature type="compositionally biased region" description="Acidic residues" evidence="7">
    <location>
        <begin position="528"/>
        <end position="542"/>
    </location>
</feature>
<dbReference type="Pfam" id="PF00388">
    <property type="entry name" value="PI-PLC-X"/>
    <property type="match status" value="1"/>
</dbReference>
<dbReference type="GO" id="GO:0051209">
    <property type="term" value="P:release of sequestered calcium ion into cytosol"/>
    <property type="evidence" value="ECO:0007669"/>
    <property type="project" value="TreeGrafter"/>
</dbReference>
<feature type="region of interest" description="Disordered" evidence="7">
    <location>
        <begin position="1"/>
        <end position="23"/>
    </location>
</feature>
<dbReference type="InterPro" id="IPR011993">
    <property type="entry name" value="PH-like_dom_sf"/>
</dbReference>
<feature type="domain" description="EF-hand" evidence="10">
    <location>
        <begin position="255"/>
        <end position="290"/>
    </location>
</feature>
<evidence type="ECO:0000256" key="2">
    <source>
        <dbReference type="ARBA" id="ARBA00022801"/>
    </source>
</evidence>
<evidence type="ECO:0000256" key="3">
    <source>
        <dbReference type="ARBA" id="ARBA00022963"/>
    </source>
</evidence>
<evidence type="ECO:0000259" key="10">
    <source>
        <dbReference type="PROSITE" id="PS50222"/>
    </source>
</evidence>
<dbReference type="PROSITE" id="PS50007">
    <property type="entry name" value="PIPLC_X_DOMAIN"/>
    <property type="match status" value="1"/>
</dbReference>
<dbReference type="SUPFAM" id="SSF50729">
    <property type="entry name" value="PH domain-like"/>
    <property type="match status" value="1"/>
</dbReference>
<dbReference type="RefSeq" id="XP_031025939.1">
    <property type="nucleotide sequence ID" value="XM_031167980.1"/>
</dbReference>
<dbReference type="CDD" id="cd01248">
    <property type="entry name" value="PH_PLC_ELMO1"/>
    <property type="match status" value="1"/>
</dbReference>
<dbReference type="GO" id="GO:0005509">
    <property type="term" value="F:calcium ion binding"/>
    <property type="evidence" value="ECO:0007669"/>
    <property type="project" value="InterPro"/>
</dbReference>
<evidence type="ECO:0000256" key="7">
    <source>
        <dbReference type="SAM" id="MobiDB-lite"/>
    </source>
</evidence>
<keyword evidence="2 6" id="KW-0378">Hydrolase</keyword>
<dbReference type="GO" id="GO:0016042">
    <property type="term" value="P:lipid catabolic process"/>
    <property type="evidence" value="ECO:0007669"/>
    <property type="project" value="UniProtKB-KW"/>
</dbReference>
<dbReference type="InterPro" id="IPR001711">
    <property type="entry name" value="PLipase_C_Pinositol-sp_Y"/>
</dbReference>
<evidence type="ECO:0000256" key="4">
    <source>
        <dbReference type="ARBA" id="ARBA00023098"/>
    </source>
</evidence>
<dbReference type="CDD" id="cd15898">
    <property type="entry name" value="EFh_PI-PLC"/>
    <property type="match status" value="1"/>
</dbReference>
<protein>
    <recommendedName>
        <fullName evidence="1 6">Phosphoinositide phospholipase C</fullName>
        <ecNumber evidence="1 6">3.1.4.11</ecNumber>
    </recommendedName>
</protein>